<feature type="transmembrane region" description="Helical" evidence="11">
    <location>
        <begin position="248"/>
        <end position="270"/>
    </location>
</feature>
<comment type="subcellular location">
    <subcellularLocation>
        <location evidence="1">Cell inner membrane</location>
        <topology evidence="1">Single-pass membrane protein</topology>
        <orientation evidence="1">Periplasmic side</orientation>
    </subcellularLocation>
    <subcellularLocation>
        <location evidence="10">Cell outer membrane</location>
        <topology evidence="10">Multi-pass membrane protein</topology>
    </subcellularLocation>
</comment>
<keyword evidence="8 11" id="KW-1133">Transmembrane helix</keyword>
<dbReference type="AlphaFoldDB" id="A0A4Q0MDW1"/>
<feature type="transmembrane region" description="Helical" evidence="11">
    <location>
        <begin position="36"/>
        <end position="56"/>
    </location>
</feature>
<comment type="caution">
    <text evidence="13">The sequence shown here is derived from an EMBL/GenBank/DDBJ whole genome shotgun (WGS) entry which is preliminary data.</text>
</comment>
<dbReference type="GO" id="GO:0098797">
    <property type="term" value="C:plasma membrane protein complex"/>
    <property type="evidence" value="ECO:0007669"/>
    <property type="project" value="TreeGrafter"/>
</dbReference>
<keyword evidence="4" id="KW-1003">Cell membrane</keyword>
<dbReference type="InterPro" id="IPR051045">
    <property type="entry name" value="TonB-dependent_transducer"/>
</dbReference>
<evidence type="ECO:0000256" key="10">
    <source>
        <dbReference type="PROSITE-ProRule" id="PRU01360"/>
    </source>
</evidence>
<reference evidence="13 14" key="1">
    <citation type="submission" date="2018-12" db="EMBL/GenBank/DDBJ databases">
        <title>The Draft Genome Sequence of the Soil Bacterium Pedobacter tournemirensis R1.</title>
        <authorList>
            <person name="He J."/>
        </authorList>
    </citation>
    <scope>NUCLEOTIDE SEQUENCE [LARGE SCALE GENOMIC DNA]</scope>
    <source>
        <strain evidence="13 14">R1</strain>
    </source>
</reference>
<keyword evidence="10" id="KW-0998">Cell outer membrane</keyword>
<dbReference type="GO" id="GO:0015031">
    <property type="term" value="P:protein transport"/>
    <property type="evidence" value="ECO:0007669"/>
    <property type="project" value="UniProtKB-KW"/>
</dbReference>
<evidence type="ECO:0000256" key="2">
    <source>
        <dbReference type="ARBA" id="ARBA00006555"/>
    </source>
</evidence>
<dbReference type="GO" id="GO:0009279">
    <property type="term" value="C:cell outer membrane"/>
    <property type="evidence" value="ECO:0007669"/>
    <property type="project" value="UniProtKB-SubCell"/>
</dbReference>
<organism evidence="13 14">
    <name type="scientific">Arcticibacter tournemirensis</name>
    <dbReference type="NCBI Taxonomy" id="699437"/>
    <lineage>
        <taxon>Bacteria</taxon>
        <taxon>Pseudomonadati</taxon>
        <taxon>Bacteroidota</taxon>
        <taxon>Sphingobacteriia</taxon>
        <taxon>Sphingobacteriales</taxon>
        <taxon>Sphingobacteriaceae</taxon>
        <taxon>Arcticibacter</taxon>
    </lineage>
</organism>
<evidence type="ECO:0000313" key="13">
    <source>
        <dbReference type="EMBL" id="RXF71590.1"/>
    </source>
</evidence>
<dbReference type="PANTHER" id="PTHR33446">
    <property type="entry name" value="PROTEIN TONB-RELATED"/>
    <property type="match status" value="1"/>
</dbReference>
<evidence type="ECO:0000256" key="8">
    <source>
        <dbReference type="ARBA" id="ARBA00022989"/>
    </source>
</evidence>
<feature type="domain" description="TonB C-terminal" evidence="12">
    <location>
        <begin position="467"/>
        <end position="563"/>
    </location>
</feature>
<dbReference type="GO" id="GO:0055085">
    <property type="term" value="P:transmembrane transport"/>
    <property type="evidence" value="ECO:0007669"/>
    <property type="project" value="InterPro"/>
</dbReference>
<dbReference type="PANTHER" id="PTHR33446:SF2">
    <property type="entry name" value="PROTEIN TONB"/>
    <property type="match status" value="1"/>
</dbReference>
<dbReference type="Pfam" id="PF05569">
    <property type="entry name" value="Peptidase_M56"/>
    <property type="match status" value="1"/>
</dbReference>
<feature type="transmembrane region" description="Helical" evidence="11">
    <location>
        <begin position="90"/>
        <end position="110"/>
    </location>
</feature>
<dbReference type="EMBL" id="RXOC01000002">
    <property type="protein sequence ID" value="RXF71590.1"/>
    <property type="molecule type" value="Genomic_DNA"/>
</dbReference>
<evidence type="ECO:0000256" key="6">
    <source>
        <dbReference type="ARBA" id="ARBA00022692"/>
    </source>
</evidence>
<gene>
    <name evidence="13" type="ORF">EKH83_02570</name>
</gene>
<dbReference type="CDD" id="cd07341">
    <property type="entry name" value="M56_BlaR1_MecR1_like"/>
    <property type="match status" value="1"/>
</dbReference>
<dbReference type="Proteomes" id="UP000290848">
    <property type="component" value="Unassembled WGS sequence"/>
</dbReference>
<dbReference type="GO" id="GO:0031992">
    <property type="term" value="F:energy transducer activity"/>
    <property type="evidence" value="ECO:0007669"/>
    <property type="project" value="TreeGrafter"/>
</dbReference>
<evidence type="ECO:0000256" key="1">
    <source>
        <dbReference type="ARBA" id="ARBA00004383"/>
    </source>
</evidence>
<dbReference type="InterPro" id="IPR008756">
    <property type="entry name" value="Peptidase_M56"/>
</dbReference>
<comment type="similarity">
    <text evidence="2">Belongs to the TonB family.</text>
</comment>
<evidence type="ECO:0000256" key="4">
    <source>
        <dbReference type="ARBA" id="ARBA00022475"/>
    </source>
</evidence>
<dbReference type="PROSITE" id="PS52016">
    <property type="entry name" value="TONB_DEPENDENT_REC_3"/>
    <property type="match status" value="1"/>
</dbReference>
<dbReference type="InterPro" id="IPR037682">
    <property type="entry name" value="TonB_C"/>
</dbReference>
<evidence type="ECO:0000259" key="12">
    <source>
        <dbReference type="PROSITE" id="PS52015"/>
    </source>
</evidence>
<protein>
    <submittedName>
        <fullName evidence="13">TonB family protein</fullName>
    </submittedName>
</protein>
<evidence type="ECO:0000313" key="14">
    <source>
        <dbReference type="Proteomes" id="UP000290848"/>
    </source>
</evidence>
<sequence length="627" mass="70395">MTWFGYLLQTNIYLIILYAFYFVFLRNETFFKLNRVYLISSGILAFLIPLTDAEWVRTFFVNEKVYQAADSLNVLYFTANTDPTVEQASVNWLLIAYLTGLTIFLSRFIIRFLQVCRQRPDQGHQPYSFFGRIVVPDDLPDRHSILKHEVVHVRQLHSADVVLFEVISIINWFNPIVYVYKKAVKLIHEFIADEAAAKTKADKSEYSLLLLSTAFGVSPSGLSNNFYNESLLKLRIRMLHKSKSHRIALIKYGLSAPLFLSMLIFSSATIDRYNSLEKITNKISEINVVSASEAGTSIISSAKKILGDTTTNDSTKKQGGAPLKYLYSYVARNIIYPSKARFNNIQGDVVSSFKITSSGSLADINIVRGLGSGIDEEVLRTLKRVNNMDPAVAGMYYFRISFSLEGTGTGVKETPITIPDGYKELSSIMIVGSPKRLPSTSVSSAKGAEDNSVHDFASIDVMPNFPGGMDAFYAYVSKNYKYPEEARKNNIKGRLIVSFIVEKDGSLEDIRLLRDLGYGTGEEAIRMLENTPKWNPGMQDGHPIRVQYTLPILVNLTREQALTFRHNPLPNALYIIDGVEKPSFDLQSLKPSEIQSISVLKDKQATDKYGDKGKNGVIIITTKKKAN</sequence>
<evidence type="ECO:0000256" key="11">
    <source>
        <dbReference type="SAM" id="Phobius"/>
    </source>
</evidence>
<keyword evidence="3 10" id="KW-0813">Transport</keyword>
<feature type="transmembrane region" description="Helical" evidence="11">
    <location>
        <begin position="6"/>
        <end position="24"/>
    </location>
</feature>
<comment type="similarity">
    <text evidence="10">Belongs to the TonB-dependent receptor family.</text>
</comment>
<proteinExistence type="inferred from homology"/>
<keyword evidence="9 10" id="KW-0472">Membrane</keyword>
<evidence type="ECO:0000256" key="7">
    <source>
        <dbReference type="ARBA" id="ARBA00022927"/>
    </source>
</evidence>
<feature type="domain" description="TonB C-terminal" evidence="12">
    <location>
        <begin position="321"/>
        <end position="415"/>
    </location>
</feature>
<accession>A0A4Q0MDW1</accession>
<name>A0A4Q0MDW1_9SPHI</name>
<evidence type="ECO:0000256" key="5">
    <source>
        <dbReference type="ARBA" id="ARBA00022519"/>
    </source>
</evidence>
<dbReference type="RefSeq" id="WP_128767836.1">
    <property type="nucleotide sequence ID" value="NZ_RXOC01000002.1"/>
</dbReference>
<dbReference type="InterPro" id="IPR037066">
    <property type="entry name" value="Plug_dom_sf"/>
</dbReference>
<dbReference type="SUPFAM" id="SSF74653">
    <property type="entry name" value="TolA/TonB C-terminal domain"/>
    <property type="match status" value="2"/>
</dbReference>
<dbReference type="InterPro" id="IPR006260">
    <property type="entry name" value="TonB/TolA_C"/>
</dbReference>
<keyword evidence="10" id="KW-1134">Transmembrane beta strand</keyword>
<keyword evidence="7" id="KW-0653">Protein transport</keyword>
<dbReference type="InterPro" id="IPR039426">
    <property type="entry name" value="TonB-dep_rcpt-like"/>
</dbReference>
<dbReference type="Pfam" id="PF03544">
    <property type="entry name" value="TonB_C"/>
    <property type="match status" value="2"/>
</dbReference>
<dbReference type="NCBIfam" id="TIGR01352">
    <property type="entry name" value="tonB_Cterm"/>
    <property type="match status" value="1"/>
</dbReference>
<dbReference type="SUPFAM" id="SSF56935">
    <property type="entry name" value="Porins"/>
    <property type="match status" value="1"/>
</dbReference>
<keyword evidence="5" id="KW-0997">Cell inner membrane</keyword>
<dbReference type="Gene3D" id="2.170.130.10">
    <property type="entry name" value="TonB-dependent receptor, plug domain"/>
    <property type="match status" value="1"/>
</dbReference>
<dbReference type="Gene3D" id="3.30.1150.10">
    <property type="match status" value="2"/>
</dbReference>
<dbReference type="PROSITE" id="PS52015">
    <property type="entry name" value="TONB_CTD"/>
    <property type="match status" value="2"/>
</dbReference>
<keyword evidence="6 10" id="KW-0812">Transmembrane</keyword>
<evidence type="ECO:0000256" key="3">
    <source>
        <dbReference type="ARBA" id="ARBA00022448"/>
    </source>
</evidence>
<evidence type="ECO:0000256" key="9">
    <source>
        <dbReference type="ARBA" id="ARBA00023136"/>
    </source>
</evidence>